<dbReference type="AlphaFoldDB" id="A0A9J8AMM6"/>
<name>A0A9J8AMM6_CYPCA</name>
<dbReference type="PANTHER" id="PTHR31952:SF3">
    <property type="entry name" value="CB1 CANNABINOID RECEPTOR-INTERACTING PROTEIN 1"/>
    <property type="match status" value="1"/>
</dbReference>
<reference evidence="1" key="1">
    <citation type="submission" date="2025-08" db="UniProtKB">
        <authorList>
            <consortium name="Ensembl"/>
        </authorList>
    </citation>
    <scope>IDENTIFICATION</scope>
</reference>
<dbReference type="InterPro" id="IPR029204">
    <property type="entry name" value="CNRIP1"/>
</dbReference>
<organism evidence="1 2">
    <name type="scientific">Cyprinus carpio carpio</name>
    <dbReference type="NCBI Taxonomy" id="630221"/>
    <lineage>
        <taxon>Eukaryota</taxon>
        <taxon>Metazoa</taxon>
        <taxon>Chordata</taxon>
        <taxon>Craniata</taxon>
        <taxon>Vertebrata</taxon>
        <taxon>Euteleostomi</taxon>
        <taxon>Actinopterygii</taxon>
        <taxon>Neopterygii</taxon>
        <taxon>Teleostei</taxon>
        <taxon>Ostariophysi</taxon>
        <taxon>Cypriniformes</taxon>
        <taxon>Cyprinidae</taxon>
        <taxon>Cyprininae</taxon>
        <taxon>Cyprinus</taxon>
    </lineage>
</organism>
<protein>
    <submittedName>
        <fullName evidence="1">Cannabinoid receptor interacting protein 1b</fullName>
    </submittedName>
</protein>
<evidence type="ECO:0000313" key="1">
    <source>
        <dbReference type="Ensembl" id="ENSCCRP00000145528.1"/>
    </source>
</evidence>
<reference evidence="1" key="2">
    <citation type="submission" date="2025-09" db="UniProtKB">
        <authorList>
            <consortium name="Ensembl"/>
        </authorList>
    </citation>
    <scope>IDENTIFICATION</scope>
</reference>
<sequence>MQLRVEAYPNITDEIALLRWCCDSNISDGGYTTKYILYLNFPLEQQSKDPQSVVFTGMYDTEGVAHTKSGEKQHTICDWKKTTDDTVYNKRDHCQRGNSFEYECKPNNTHTLMWISKELFL</sequence>
<dbReference type="Pfam" id="PF15043">
    <property type="entry name" value="CNRIP1"/>
    <property type="match status" value="1"/>
</dbReference>
<accession>A0A9J8AMM6</accession>
<dbReference type="PANTHER" id="PTHR31952">
    <property type="entry name" value="CB1 CANNABINOID RECEPTOR-INTERACTING PROTEIN 1"/>
    <property type="match status" value="1"/>
</dbReference>
<dbReference type="Ensembl" id="ENSCCRT00000196108.1">
    <property type="protein sequence ID" value="ENSCCRP00000145528.1"/>
    <property type="gene ID" value="ENSCCRG00000058935.1"/>
</dbReference>
<dbReference type="Proteomes" id="UP001108240">
    <property type="component" value="Unplaced"/>
</dbReference>
<dbReference type="GeneTree" id="ENSGT00390000004284"/>
<keyword evidence="2" id="KW-1185">Reference proteome</keyword>
<dbReference type="GO" id="GO:0031718">
    <property type="term" value="F:type 1 cannabinoid receptor binding"/>
    <property type="evidence" value="ECO:0007669"/>
    <property type="project" value="TreeGrafter"/>
</dbReference>
<evidence type="ECO:0000313" key="2">
    <source>
        <dbReference type="Proteomes" id="UP001108240"/>
    </source>
</evidence>
<proteinExistence type="predicted"/>
<dbReference type="GO" id="GO:0005886">
    <property type="term" value="C:plasma membrane"/>
    <property type="evidence" value="ECO:0007669"/>
    <property type="project" value="TreeGrafter"/>
</dbReference>